<sequence>MQTCIGNGIACMHGGGNRSVQSDVSCADLLLTTSRLVVSTVLYCMQL</sequence>
<dbReference type="AlphaFoldDB" id="A0A8R7PU64"/>
<evidence type="ECO:0000313" key="1">
    <source>
        <dbReference type="EnsemblPlants" id="TuG1812G0300003589.01.T05.cds421722"/>
    </source>
</evidence>
<dbReference type="Proteomes" id="UP000015106">
    <property type="component" value="Chromosome 3"/>
</dbReference>
<reference evidence="2" key="1">
    <citation type="journal article" date="2013" name="Nature">
        <title>Draft genome of the wheat A-genome progenitor Triticum urartu.</title>
        <authorList>
            <person name="Ling H.Q."/>
            <person name="Zhao S."/>
            <person name="Liu D."/>
            <person name="Wang J."/>
            <person name="Sun H."/>
            <person name="Zhang C."/>
            <person name="Fan H."/>
            <person name="Li D."/>
            <person name="Dong L."/>
            <person name="Tao Y."/>
            <person name="Gao C."/>
            <person name="Wu H."/>
            <person name="Li Y."/>
            <person name="Cui Y."/>
            <person name="Guo X."/>
            <person name="Zheng S."/>
            <person name="Wang B."/>
            <person name="Yu K."/>
            <person name="Liang Q."/>
            <person name="Yang W."/>
            <person name="Lou X."/>
            <person name="Chen J."/>
            <person name="Feng M."/>
            <person name="Jian J."/>
            <person name="Zhang X."/>
            <person name="Luo G."/>
            <person name="Jiang Y."/>
            <person name="Liu J."/>
            <person name="Wang Z."/>
            <person name="Sha Y."/>
            <person name="Zhang B."/>
            <person name="Wu H."/>
            <person name="Tang D."/>
            <person name="Shen Q."/>
            <person name="Xue P."/>
            <person name="Zou S."/>
            <person name="Wang X."/>
            <person name="Liu X."/>
            <person name="Wang F."/>
            <person name="Yang Y."/>
            <person name="An X."/>
            <person name="Dong Z."/>
            <person name="Zhang K."/>
            <person name="Zhang X."/>
            <person name="Luo M.C."/>
            <person name="Dvorak J."/>
            <person name="Tong Y."/>
            <person name="Wang J."/>
            <person name="Yang H."/>
            <person name="Li Z."/>
            <person name="Wang D."/>
            <person name="Zhang A."/>
            <person name="Wang J."/>
        </authorList>
    </citation>
    <scope>NUCLEOTIDE SEQUENCE</scope>
    <source>
        <strain evidence="2">cv. G1812</strain>
    </source>
</reference>
<dbReference type="EnsemblPlants" id="TuG1812G0300003589.01.T05">
    <property type="protein sequence ID" value="TuG1812G0300003589.01.T05.cds421722"/>
    <property type="gene ID" value="TuG1812G0300003589.01"/>
</dbReference>
<keyword evidence="2" id="KW-1185">Reference proteome</keyword>
<protein>
    <submittedName>
        <fullName evidence="1">Uncharacterized protein</fullName>
    </submittedName>
</protein>
<proteinExistence type="predicted"/>
<evidence type="ECO:0000313" key="2">
    <source>
        <dbReference type="Proteomes" id="UP000015106"/>
    </source>
</evidence>
<name>A0A8R7PU64_TRIUA</name>
<accession>A0A8R7PU64</accession>
<reference evidence="1" key="3">
    <citation type="submission" date="2022-06" db="UniProtKB">
        <authorList>
            <consortium name="EnsemblPlants"/>
        </authorList>
    </citation>
    <scope>IDENTIFICATION</scope>
</reference>
<dbReference type="Gramene" id="TuG1812G0300003589.01.T05">
    <property type="protein sequence ID" value="TuG1812G0300003589.01.T05.cds421722"/>
    <property type="gene ID" value="TuG1812G0300003589.01"/>
</dbReference>
<reference evidence="1" key="2">
    <citation type="submission" date="2018-03" db="EMBL/GenBank/DDBJ databases">
        <title>The Triticum urartu genome reveals the dynamic nature of wheat genome evolution.</title>
        <authorList>
            <person name="Ling H."/>
            <person name="Ma B."/>
            <person name="Shi X."/>
            <person name="Liu H."/>
            <person name="Dong L."/>
            <person name="Sun H."/>
            <person name="Cao Y."/>
            <person name="Gao Q."/>
            <person name="Zheng S."/>
            <person name="Li Y."/>
            <person name="Yu Y."/>
            <person name="Du H."/>
            <person name="Qi M."/>
            <person name="Li Y."/>
            <person name="Yu H."/>
            <person name="Cui Y."/>
            <person name="Wang N."/>
            <person name="Chen C."/>
            <person name="Wu H."/>
            <person name="Zhao Y."/>
            <person name="Zhang J."/>
            <person name="Li Y."/>
            <person name="Zhou W."/>
            <person name="Zhang B."/>
            <person name="Hu W."/>
            <person name="Eijk M."/>
            <person name="Tang J."/>
            <person name="Witsenboer H."/>
            <person name="Zhao S."/>
            <person name="Li Z."/>
            <person name="Zhang A."/>
            <person name="Wang D."/>
            <person name="Liang C."/>
        </authorList>
    </citation>
    <scope>NUCLEOTIDE SEQUENCE [LARGE SCALE GENOMIC DNA]</scope>
    <source>
        <strain evidence="1">cv. G1812</strain>
    </source>
</reference>
<organism evidence="1 2">
    <name type="scientific">Triticum urartu</name>
    <name type="common">Red wild einkorn</name>
    <name type="synonym">Crithodium urartu</name>
    <dbReference type="NCBI Taxonomy" id="4572"/>
    <lineage>
        <taxon>Eukaryota</taxon>
        <taxon>Viridiplantae</taxon>
        <taxon>Streptophyta</taxon>
        <taxon>Embryophyta</taxon>
        <taxon>Tracheophyta</taxon>
        <taxon>Spermatophyta</taxon>
        <taxon>Magnoliopsida</taxon>
        <taxon>Liliopsida</taxon>
        <taxon>Poales</taxon>
        <taxon>Poaceae</taxon>
        <taxon>BOP clade</taxon>
        <taxon>Pooideae</taxon>
        <taxon>Triticodae</taxon>
        <taxon>Triticeae</taxon>
        <taxon>Triticinae</taxon>
        <taxon>Triticum</taxon>
    </lineage>
</organism>